<dbReference type="InterPro" id="IPR001304">
    <property type="entry name" value="C-type_lectin-like"/>
</dbReference>
<dbReference type="Gene3D" id="3.10.100.10">
    <property type="entry name" value="Mannose-Binding Protein A, subunit A"/>
    <property type="match status" value="1"/>
</dbReference>
<protein>
    <recommendedName>
        <fullName evidence="6">C-type lectin domain-containing protein</fullName>
    </recommendedName>
</protein>
<dbReference type="InterPro" id="IPR016186">
    <property type="entry name" value="C-type_lectin-like/link_sf"/>
</dbReference>
<dbReference type="PANTHER" id="PTHR22799">
    <property type="entry name" value="TETRANECTIN-RELATED"/>
    <property type="match status" value="1"/>
</dbReference>
<dbReference type="SUPFAM" id="SSF56436">
    <property type="entry name" value="C-type lectin-like"/>
    <property type="match status" value="1"/>
</dbReference>
<organism evidence="7 8">
    <name type="scientific">Plakobranchus ocellatus</name>
    <dbReference type="NCBI Taxonomy" id="259542"/>
    <lineage>
        <taxon>Eukaryota</taxon>
        <taxon>Metazoa</taxon>
        <taxon>Spiralia</taxon>
        <taxon>Lophotrochozoa</taxon>
        <taxon>Mollusca</taxon>
        <taxon>Gastropoda</taxon>
        <taxon>Heterobranchia</taxon>
        <taxon>Euthyneura</taxon>
        <taxon>Panpulmonata</taxon>
        <taxon>Sacoglossa</taxon>
        <taxon>Placobranchoidea</taxon>
        <taxon>Plakobranchidae</taxon>
        <taxon>Plakobranchus</taxon>
    </lineage>
</organism>
<dbReference type="SMART" id="SM00034">
    <property type="entry name" value="CLECT"/>
    <property type="match status" value="1"/>
</dbReference>
<dbReference type="EMBL" id="BLXT01000624">
    <property type="protein sequence ID" value="GFN79009.1"/>
    <property type="molecule type" value="Genomic_DNA"/>
</dbReference>
<dbReference type="Pfam" id="PF00059">
    <property type="entry name" value="Lectin_C"/>
    <property type="match status" value="1"/>
</dbReference>
<evidence type="ECO:0000256" key="3">
    <source>
        <dbReference type="ARBA" id="ARBA00022729"/>
    </source>
</evidence>
<dbReference type="PROSITE" id="PS50041">
    <property type="entry name" value="C_TYPE_LECTIN_2"/>
    <property type="match status" value="1"/>
</dbReference>
<name>A0AAV3Y7A0_9GAST</name>
<feature type="transmembrane region" description="Helical" evidence="5">
    <location>
        <begin position="128"/>
        <end position="151"/>
    </location>
</feature>
<dbReference type="GO" id="GO:0030246">
    <property type="term" value="F:carbohydrate binding"/>
    <property type="evidence" value="ECO:0007669"/>
    <property type="project" value="UniProtKB-KW"/>
</dbReference>
<sequence>MQWKGPFDILALLLHSCERERGDLLKKCIVRNVDNDEKTTVDDGTVSTASLAVAEVQSSGCNEFGCKVLLELGGLGSQKALDGLRLVDELTGCLRSSCVNWKSWQALSPPFCLDLSERKKSIKIDQSTIMSLLPMLLFFGVAMIGPVQGYVTYKGSDVTKGKKYYVSNQWESFNLAKMNERCKKDLGGYLLQLDRLGEQATVTHFIFYAGWGPFFTGITDEKSEGKYYHYNDNKPAKDLGWKLFQPDNWYNEDCVEIWQDGLNDRKCGDRGRYICEVHV</sequence>
<keyword evidence="8" id="KW-1185">Reference proteome</keyword>
<evidence type="ECO:0000313" key="8">
    <source>
        <dbReference type="Proteomes" id="UP000735302"/>
    </source>
</evidence>
<feature type="domain" description="C-type lectin" evidence="6">
    <location>
        <begin position="159"/>
        <end position="276"/>
    </location>
</feature>
<reference evidence="7 8" key="1">
    <citation type="journal article" date="2021" name="Elife">
        <title>Chloroplast acquisition without the gene transfer in kleptoplastic sea slugs, Plakobranchus ocellatus.</title>
        <authorList>
            <person name="Maeda T."/>
            <person name="Takahashi S."/>
            <person name="Yoshida T."/>
            <person name="Shimamura S."/>
            <person name="Takaki Y."/>
            <person name="Nagai Y."/>
            <person name="Toyoda A."/>
            <person name="Suzuki Y."/>
            <person name="Arimoto A."/>
            <person name="Ishii H."/>
            <person name="Satoh N."/>
            <person name="Nishiyama T."/>
            <person name="Hasebe M."/>
            <person name="Maruyama T."/>
            <person name="Minagawa J."/>
            <person name="Obokata J."/>
            <person name="Shigenobu S."/>
        </authorList>
    </citation>
    <scope>NUCLEOTIDE SEQUENCE [LARGE SCALE GENOMIC DNA]</scope>
</reference>
<keyword evidence="5" id="KW-0812">Transmembrane</keyword>
<keyword evidence="5" id="KW-0472">Membrane</keyword>
<accession>A0AAV3Y7A0</accession>
<dbReference type="AlphaFoldDB" id="A0AAV3Y7A0"/>
<proteinExistence type="predicted"/>
<dbReference type="InterPro" id="IPR016187">
    <property type="entry name" value="CTDL_fold"/>
</dbReference>
<gene>
    <name evidence="7" type="ORF">PoB_000551500</name>
</gene>
<dbReference type="PANTHER" id="PTHR22799:SF1">
    <property type="entry name" value="C-TYPE LECTIN DOMAIN FAMILY 11 MEMBER A"/>
    <property type="match status" value="1"/>
</dbReference>
<dbReference type="Proteomes" id="UP000735302">
    <property type="component" value="Unassembled WGS sequence"/>
</dbReference>
<dbReference type="GO" id="GO:0008083">
    <property type="term" value="F:growth factor activity"/>
    <property type="evidence" value="ECO:0007669"/>
    <property type="project" value="TreeGrafter"/>
</dbReference>
<dbReference type="GO" id="GO:0005615">
    <property type="term" value="C:extracellular space"/>
    <property type="evidence" value="ECO:0007669"/>
    <property type="project" value="TreeGrafter"/>
</dbReference>
<keyword evidence="5" id="KW-1133">Transmembrane helix</keyword>
<evidence type="ECO:0000259" key="6">
    <source>
        <dbReference type="PROSITE" id="PS50041"/>
    </source>
</evidence>
<keyword evidence="2" id="KW-0964">Secreted</keyword>
<keyword evidence="3" id="KW-0732">Signal</keyword>
<evidence type="ECO:0000313" key="7">
    <source>
        <dbReference type="EMBL" id="GFN79009.1"/>
    </source>
</evidence>
<dbReference type="InterPro" id="IPR051663">
    <property type="entry name" value="CLec_Tetranectin-domain"/>
</dbReference>
<comment type="caution">
    <text evidence="7">The sequence shown here is derived from an EMBL/GenBank/DDBJ whole genome shotgun (WGS) entry which is preliminary data.</text>
</comment>
<evidence type="ECO:0000256" key="5">
    <source>
        <dbReference type="SAM" id="Phobius"/>
    </source>
</evidence>
<keyword evidence="4" id="KW-0430">Lectin</keyword>
<comment type="subcellular location">
    <subcellularLocation>
        <location evidence="1">Secreted</location>
    </subcellularLocation>
</comment>
<evidence type="ECO:0000256" key="1">
    <source>
        <dbReference type="ARBA" id="ARBA00004613"/>
    </source>
</evidence>
<evidence type="ECO:0000256" key="2">
    <source>
        <dbReference type="ARBA" id="ARBA00022525"/>
    </source>
</evidence>
<evidence type="ECO:0000256" key="4">
    <source>
        <dbReference type="ARBA" id="ARBA00022734"/>
    </source>
</evidence>